<protein>
    <submittedName>
        <fullName evidence="1">Uncharacterized protein</fullName>
    </submittedName>
</protein>
<gene>
    <name evidence="1" type="ORF">J2Z37_004601</name>
</gene>
<organism evidence="1 2">
    <name type="scientific">Ammoniphilus resinae</name>
    <dbReference type="NCBI Taxonomy" id="861532"/>
    <lineage>
        <taxon>Bacteria</taxon>
        <taxon>Bacillati</taxon>
        <taxon>Bacillota</taxon>
        <taxon>Bacilli</taxon>
        <taxon>Bacillales</taxon>
        <taxon>Paenibacillaceae</taxon>
        <taxon>Aneurinibacillus group</taxon>
        <taxon>Ammoniphilus</taxon>
    </lineage>
</organism>
<keyword evidence="2" id="KW-1185">Reference proteome</keyword>
<accession>A0ABS4GWE3</accession>
<comment type="caution">
    <text evidence="1">The sequence shown here is derived from an EMBL/GenBank/DDBJ whole genome shotgun (WGS) entry which is preliminary data.</text>
</comment>
<proteinExistence type="predicted"/>
<sequence length="79" mass="9326">MTLIDVKEVFNTCEYPFYKEVMLNSGTMTCTIYSTHSDFKKQINIPLLNFDQAVHYISLNIIQLRSYEMIHKELSEDLD</sequence>
<evidence type="ECO:0000313" key="2">
    <source>
        <dbReference type="Proteomes" id="UP001519343"/>
    </source>
</evidence>
<name>A0ABS4GWE3_9BACL</name>
<dbReference type="Proteomes" id="UP001519343">
    <property type="component" value="Unassembled WGS sequence"/>
</dbReference>
<evidence type="ECO:0000313" key="1">
    <source>
        <dbReference type="EMBL" id="MBP1934581.1"/>
    </source>
</evidence>
<dbReference type="RefSeq" id="WP_209812571.1">
    <property type="nucleotide sequence ID" value="NZ_JAGGKT010000023.1"/>
</dbReference>
<dbReference type="EMBL" id="JAGGKT010000023">
    <property type="protein sequence ID" value="MBP1934581.1"/>
    <property type="molecule type" value="Genomic_DNA"/>
</dbReference>
<reference evidence="1 2" key="1">
    <citation type="submission" date="2021-03" db="EMBL/GenBank/DDBJ databases">
        <title>Genomic Encyclopedia of Type Strains, Phase IV (KMG-IV): sequencing the most valuable type-strain genomes for metagenomic binning, comparative biology and taxonomic classification.</title>
        <authorList>
            <person name="Goeker M."/>
        </authorList>
    </citation>
    <scope>NUCLEOTIDE SEQUENCE [LARGE SCALE GENOMIC DNA]</scope>
    <source>
        <strain evidence="1 2">DSM 24738</strain>
    </source>
</reference>